<reference evidence="6 7" key="1">
    <citation type="journal article" date="2015" name="Int. J. Syst. Evol. Microbiol.">
        <title>Sporolactobacillus shoreae sp. nov. and Sporolactobacillus spathodeae sp. nov., two spore-forming lactic acid bacteria isolated from tree barks in Thailand.</title>
        <authorList>
            <person name="Thamacharoensuk T."/>
            <person name="Kitahara M."/>
            <person name="Ohkuma M."/>
            <person name="Thongchul N."/>
            <person name="Tanasupawat S."/>
        </authorList>
    </citation>
    <scope>NUCLEOTIDE SEQUENCE [LARGE SCALE GENOMIC DNA]</scope>
    <source>
        <strain evidence="6 7">BK92</strain>
    </source>
</reference>
<dbReference type="Pfam" id="PF01336">
    <property type="entry name" value="tRNA_anti-codon"/>
    <property type="match status" value="1"/>
</dbReference>
<dbReference type="Gene3D" id="2.40.50.140">
    <property type="entry name" value="Nucleic acid-binding proteins"/>
    <property type="match status" value="1"/>
</dbReference>
<evidence type="ECO:0000256" key="1">
    <source>
        <dbReference type="ARBA" id="ARBA00022722"/>
    </source>
</evidence>
<dbReference type="FunFam" id="1.10.3210.10:FF:000008">
    <property type="entry name" value="3'-5' exoribonuclease YhaM"/>
    <property type="match status" value="1"/>
</dbReference>
<organism evidence="6 7">
    <name type="scientific">Sporolactobacillus shoreae</name>
    <dbReference type="NCBI Taxonomy" id="1465501"/>
    <lineage>
        <taxon>Bacteria</taxon>
        <taxon>Bacillati</taxon>
        <taxon>Bacillota</taxon>
        <taxon>Bacilli</taxon>
        <taxon>Bacillales</taxon>
        <taxon>Sporolactobacillaceae</taxon>
        <taxon>Sporolactobacillus</taxon>
    </lineage>
</organism>
<evidence type="ECO:0000313" key="6">
    <source>
        <dbReference type="EMBL" id="TGA99173.1"/>
    </source>
</evidence>
<dbReference type="GO" id="GO:0003676">
    <property type="term" value="F:nucleic acid binding"/>
    <property type="evidence" value="ECO:0007669"/>
    <property type="project" value="InterPro"/>
</dbReference>
<dbReference type="InterPro" id="IPR004365">
    <property type="entry name" value="NA-bd_OB_tRNA"/>
</dbReference>
<dbReference type="NCBIfam" id="NF010007">
    <property type="entry name" value="PRK13480.1"/>
    <property type="match status" value="1"/>
</dbReference>
<feature type="domain" description="OB" evidence="4">
    <location>
        <begin position="23"/>
        <end position="87"/>
    </location>
</feature>
<keyword evidence="7" id="KW-1185">Reference proteome</keyword>
<proteinExistence type="predicted"/>
<keyword evidence="3" id="KW-0269">Exonuclease</keyword>
<dbReference type="CDD" id="cd00077">
    <property type="entry name" value="HDc"/>
    <property type="match status" value="1"/>
</dbReference>
<dbReference type="InterPro" id="IPR012340">
    <property type="entry name" value="NA-bd_OB-fold"/>
</dbReference>
<dbReference type="RefSeq" id="WP_135347727.1">
    <property type="nucleotide sequence ID" value="NZ_SRJD01000004.1"/>
</dbReference>
<evidence type="ECO:0000259" key="5">
    <source>
        <dbReference type="Pfam" id="PF01966"/>
    </source>
</evidence>
<name>A0A4Z0GQV1_9BACL</name>
<dbReference type="InterPro" id="IPR003607">
    <property type="entry name" value="HD/PDEase_dom"/>
</dbReference>
<evidence type="ECO:0000259" key="4">
    <source>
        <dbReference type="Pfam" id="PF01336"/>
    </source>
</evidence>
<dbReference type="EMBL" id="SRJD01000004">
    <property type="protein sequence ID" value="TGA99173.1"/>
    <property type="molecule type" value="Genomic_DNA"/>
</dbReference>
<dbReference type="CDD" id="cd04492">
    <property type="entry name" value="YhaM_OBF_like"/>
    <property type="match status" value="1"/>
</dbReference>
<dbReference type="PANTHER" id="PTHR37294:SF1">
    <property type="entry name" value="3'-5' EXORIBONUCLEASE YHAM"/>
    <property type="match status" value="1"/>
</dbReference>
<feature type="domain" description="HD" evidence="5">
    <location>
        <begin position="160"/>
        <end position="278"/>
    </location>
</feature>
<sequence length="332" mass="37638">MKGIAYYKEGEHVHDFLLIKSVTRGTASNGKPFLTIILQDKTGDIESKLWGSTSEDEKNFVIGAIVLAEGDITTFRGRNQFKIKNIRLKEDQEVINKADLVMAAPLSANALDEKVTQYLFEIKNPVIQRLTRALLKKHHQAFFEYPAAVSIHHNFLSGLAYHVCCMLDMAKEVVRHYPEVNSDLLYAGILLHDMGKLKELSGVTATSYTLAGNLLGHISIMIDEIGESARELGIADREEVLLLQHMILSHHENPEWGSPKPPLFKEAEILHILDDMDAKINIMTRAIRKTRPGEFSERIFAMDNRSLYRPTFDLQEEQEIQDLSQGTEKKQN</sequence>
<dbReference type="InterPro" id="IPR050798">
    <property type="entry name" value="YhaM_exoribonuc/phosphodiest"/>
</dbReference>
<dbReference type="GO" id="GO:0004527">
    <property type="term" value="F:exonuclease activity"/>
    <property type="evidence" value="ECO:0007669"/>
    <property type="project" value="UniProtKB-KW"/>
</dbReference>
<dbReference type="PANTHER" id="PTHR37294">
    <property type="entry name" value="3'-5' EXORIBONUCLEASE YHAM"/>
    <property type="match status" value="1"/>
</dbReference>
<evidence type="ECO:0000256" key="3">
    <source>
        <dbReference type="ARBA" id="ARBA00022839"/>
    </source>
</evidence>
<dbReference type="Proteomes" id="UP000298347">
    <property type="component" value="Unassembled WGS sequence"/>
</dbReference>
<dbReference type="AlphaFoldDB" id="A0A4Z0GQV1"/>
<evidence type="ECO:0000313" key="7">
    <source>
        <dbReference type="Proteomes" id="UP000298347"/>
    </source>
</evidence>
<dbReference type="SUPFAM" id="SSF109604">
    <property type="entry name" value="HD-domain/PDEase-like"/>
    <property type="match status" value="1"/>
</dbReference>
<dbReference type="OrthoDB" id="9778453at2"/>
<gene>
    <name evidence="6" type="primary">yhaM</name>
    <name evidence="6" type="ORF">E4665_05155</name>
</gene>
<comment type="caution">
    <text evidence="6">The sequence shown here is derived from an EMBL/GenBank/DDBJ whole genome shotgun (WGS) entry which is preliminary data.</text>
</comment>
<protein>
    <submittedName>
        <fullName evidence="6">3'-5' exoribonuclease YhaM</fullName>
    </submittedName>
</protein>
<evidence type="ECO:0000256" key="2">
    <source>
        <dbReference type="ARBA" id="ARBA00022801"/>
    </source>
</evidence>
<dbReference type="GO" id="GO:0031125">
    <property type="term" value="P:rRNA 3'-end processing"/>
    <property type="evidence" value="ECO:0007669"/>
    <property type="project" value="TreeGrafter"/>
</dbReference>
<keyword evidence="1" id="KW-0540">Nuclease</keyword>
<dbReference type="Pfam" id="PF01966">
    <property type="entry name" value="HD"/>
    <property type="match status" value="1"/>
</dbReference>
<accession>A0A4Z0GQV1</accession>
<keyword evidence="2" id="KW-0378">Hydrolase</keyword>
<dbReference type="Gene3D" id="1.10.3210.10">
    <property type="entry name" value="Hypothetical protein af1432"/>
    <property type="match status" value="1"/>
</dbReference>
<dbReference type="InterPro" id="IPR006674">
    <property type="entry name" value="HD_domain"/>
</dbReference>